<keyword evidence="9" id="KW-1185">Reference proteome</keyword>
<keyword evidence="3 6" id="KW-1133">Transmembrane helix</keyword>
<comment type="caution">
    <text evidence="8">The sequence shown here is derived from an EMBL/GenBank/DDBJ whole genome shotgun (WGS) entry which is preliminary data.</text>
</comment>
<keyword evidence="2 6" id="KW-0812">Transmembrane</keyword>
<dbReference type="Proteomes" id="UP000711996">
    <property type="component" value="Unassembled WGS sequence"/>
</dbReference>
<feature type="domain" description="Major facilitator superfamily (MFS) profile" evidence="7">
    <location>
        <begin position="46"/>
        <end position="261"/>
    </location>
</feature>
<feature type="region of interest" description="Disordered" evidence="5">
    <location>
        <begin position="20"/>
        <end position="41"/>
    </location>
</feature>
<protein>
    <submittedName>
        <fullName evidence="8">MFS-type transporter</fullName>
    </submittedName>
</protein>
<evidence type="ECO:0000256" key="1">
    <source>
        <dbReference type="ARBA" id="ARBA00004141"/>
    </source>
</evidence>
<dbReference type="InterPro" id="IPR020846">
    <property type="entry name" value="MFS_dom"/>
</dbReference>
<evidence type="ECO:0000256" key="4">
    <source>
        <dbReference type="ARBA" id="ARBA00023136"/>
    </source>
</evidence>
<sequence>MSTVTTTQLSHESIDLRDVRNEFPLETERQNQSDGPTASKARQATTTFQLSGLNFLSSAVNGIILVSLPTLVAELNLPEQLHVWPISVYGLAVGSTILPVGSLADAAGSRIVDLVGCFSMALLLLASGFVKSGEQLVAYRALQGVAMSMHLASSVSLVTQSIPKGRARNVAFSCLGLSQPLGFSVGLLLGGVLVDTVGWRVGFYLTGGLSLLLSFVGLWALPKSRDRRTASEVVHELKRKMGWIGSLLASGFMVCLSYVLA</sequence>
<reference evidence="8" key="1">
    <citation type="submission" date="2019-06" db="EMBL/GenBank/DDBJ databases">
        <authorList>
            <person name="Gan P."/>
            <person name="Shirasu K."/>
        </authorList>
    </citation>
    <scope>NUCLEOTIDE SEQUENCE [LARGE SCALE GENOMIC DNA]</scope>
    <source>
        <strain evidence="8">CAD2</strain>
    </source>
</reference>
<feature type="transmembrane region" description="Helical" evidence="6">
    <location>
        <begin position="136"/>
        <end position="158"/>
    </location>
</feature>
<dbReference type="EMBL" id="QPMT01000010">
    <property type="protein sequence ID" value="KAF4861726.1"/>
    <property type="molecule type" value="Genomic_DNA"/>
</dbReference>
<dbReference type="InterPro" id="IPR036259">
    <property type="entry name" value="MFS_trans_sf"/>
</dbReference>
<feature type="transmembrane region" description="Helical" evidence="6">
    <location>
        <begin position="170"/>
        <end position="189"/>
    </location>
</feature>
<evidence type="ECO:0000256" key="6">
    <source>
        <dbReference type="SAM" id="Phobius"/>
    </source>
</evidence>
<evidence type="ECO:0000256" key="3">
    <source>
        <dbReference type="ARBA" id="ARBA00022989"/>
    </source>
</evidence>
<dbReference type="AlphaFoldDB" id="A0A9P5EXJ7"/>
<dbReference type="GO" id="GO:0016020">
    <property type="term" value="C:membrane"/>
    <property type="evidence" value="ECO:0007669"/>
    <property type="project" value="UniProtKB-SubCell"/>
</dbReference>
<feature type="transmembrane region" description="Helical" evidence="6">
    <location>
        <begin position="84"/>
        <end position="104"/>
    </location>
</feature>
<feature type="transmembrane region" description="Helical" evidence="6">
    <location>
        <begin position="52"/>
        <end position="72"/>
    </location>
</feature>
<accession>A0A9P5EXJ7</accession>
<dbReference type="SUPFAM" id="SSF103473">
    <property type="entry name" value="MFS general substrate transporter"/>
    <property type="match status" value="1"/>
</dbReference>
<dbReference type="PROSITE" id="PS50850">
    <property type="entry name" value="MFS"/>
    <property type="match status" value="1"/>
</dbReference>
<name>A0A9P5EXJ7_COLSI</name>
<dbReference type="OrthoDB" id="2130629at2759"/>
<feature type="compositionally biased region" description="Polar residues" evidence="5">
    <location>
        <begin position="32"/>
        <end position="41"/>
    </location>
</feature>
<feature type="transmembrane region" description="Helical" evidence="6">
    <location>
        <begin position="241"/>
        <end position="260"/>
    </location>
</feature>
<feature type="transmembrane region" description="Helical" evidence="6">
    <location>
        <begin position="201"/>
        <end position="221"/>
    </location>
</feature>
<comment type="subcellular location">
    <subcellularLocation>
        <location evidence="1">Membrane</location>
        <topology evidence="1">Multi-pass membrane protein</topology>
    </subcellularLocation>
</comment>
<dbReference type="PANTHER" id="PTHR42718:SF27">
    <property type="entry name" value="TRANSPORTER, PUTATIVE-RELATED"/>
    <property type="match status" value="1"/>
</dbReference>
<evidence type="ECO:0000256" key="2">
    <source>
        <dbReference type="ARBA" id="ARBA00022692"/>
    </source>
</evidence>
<evidence type="ECO:0000259" key="7">
    <source>
        <dbReference type="PROSITE" id="PS50850"/>
    </source>
</evidence>
<dbReference type="Gene3D" id="1.20.1250.20">
    <property type="entry name" value="MFS general substrate transporter like domains"/>
    <property type="match status" value="1"/>
</dbReference>
<evidence type="ECO:0000313" key="8">
    <source>
        <dbReference type="EMBL" id="KAF4861726.1"/>
    </source>
</evidence>
<dbReference type="GO" id="GO:0022857">
    <property type="term" value="F:transmembrane transporter activity"/>
    <property type="evidence" value="ECO:0007669"/>
    <property type="project" value="InterPro"/>
</dbReference>
<proteinExistence type="predicted"/>
<organism evidence="8 9">
    <name type="scientific">Colletotrichum siamense</name>
    <name type="common">Anthracnose fungus</name>
    <dbReference type="NCBI Taxonomy" id="690259"/>
    <lineage>
        <taxon>Eukaryota</taxon>
        <taxon>Fungi</taxon>
        <taxon>Dikarya</taxon>
        <taxon>Ascomycota</taxon>
        <taxon>Pezizomycotina</taxon>
        <taxon>Sordariomycetes</taxon>
        <taxon>Hypocreomycetidae</taxon>
        <taxon>Glomerellales</taxon>
        <taxon>Glomerellaceae</taxon>
        <taxon>Colletotrichum</taxon>
        <taxon>Colletotrichum gloeosporioides species complex</taxon>
    </lineage>
</organism>
<feature type="compositionally biased region" description="Basic and acidic residues" evidence="5">
    <location>
        <begin position="20"/>
        <end position="31"/>
    </location>
</feature>
<dbReference type="Pfam" id="PF07690">
    <property type="entry name" value="MFS_1"/>
    <property type="match status" value="1"/>
</dbReference>
<evidence type="ECO:0000256" key="5">
    <source>
        <dbReference type="SAM" id="MobiDB-lite"/>
    </source>
</evidence>
<feature type="transmembrane region" description="Helical" evidence="6">
    <location>
        <begin position="111"/>
        <end position="130"/>
    </location>
</feature>
<dbReference type="PANTHER" id="PTHR42718">
    <property type="entry name" value="MAJOR FACILITATOR SUPERFAMILY MULTIDRUG TRANSPORTER MFSC"/>
    <property type="match status" value="1"/>
</dbReference>
<gene>
    <name evidence="8" type="ORF">CGCSCA2_v004471</name>
</gene>
<evidence type="ECO:0000313" key="9">
    <source>
        <dbReference type="Proteomes" id="UP000711996"/>
    </source>
</evidence>
<dbReference type="InterPro" id="IPR011701">
    <property type="entry name" value="MFS"/>
</dbReference>
<keyword evidence="4 6" id="KW-0472">Membrane</keyword>